<dbReference type="Pfam" id="PF15343">
    <property type="entry name" value="DEPP"/>
    <property type="match status" value="1"/>
</dbReference>
<dbReference type="PANTHER" id="PTHR15426:SF6">
    <property type="entry name" value="PROTEIN DEPP1"/>
    <property type="match status" value="1"/>
</dbReference>
<proteinExistence type="predicted"/>
<evidence type="ECO:0000313" key="2">
    <source>
        <dbReference type="Proteomes" id="UP000829720"/>
    </source>
</evidence>
<evidence type="ECO:0000313" key="1">
    <source>
        <dbReference type="EMBL" id="KAI1894291.1"/>
    </source>
</evidence>
<dbReference type="GO" id="GO:0005739">
    <property type="term" value="C:mitochondrion"/>
    <property type="evidence" value="ECO:0007669"/>
    <property type="project" value="TreeGrafter"/>
</dbReference>
<name>A0A8T3DBZ2_9TELE</name>
<accession>A0A8T3DBZ2</accession>
<dbReference type="AlphaFoldDB" id="A0A8T3DBZ2"/>
<dbReference type="PANTHER" id="PTHR15426">
    <property type="entry name" value="PROTEIN DEPP1"/>
    <property type="match status" value="1"/>
</dbReference>
<comment type="caution">
    <text evidence="1">The sequence shown here is derived from an EMBL/GenBank/DDBJ whole genome shotgun (WGS) entry which is preliminary data.</text>
</comment>
<dbReference type="EMBL" id="JAERUA010000010">
    <property type="protein sequence ID" value="KAI1894291.1"/>
    <property type="molecule type" value="Genomic_DNA"/>
</dbReference>
<organism evidence="1 2">
    <name type="scientific">Albula goreensis</name>
    <dbReference type="NCBI Taxonomy" id="1534307"/>
    <lineage>
        <taxon>Eukaryota</taxon>
        <taxon>Metazoa</taxon>
        <taxon>Chordata</taxon>
        <taxon>Craniata</taxon>
        <taxon>Vertebrata</taxon>
        <taxon>Euteleostomi</taxon>
        <taxon>Actinopterygii</taxon>
        <taxon>Neopterygii</taxon>
        <taxon>Teleostei</taxon>
        <taxon>Albuliformes</taxon>
        <taxon>Albulidae</taxon>
        <taxon>Albula</taxon>
    </lineage>
</organism>
<dbReference type="OrthoDB" id="8916819at2759"/>
<dbReference type="Proteomes" id="UP000829720">
    <property type="component" value="Unassembled WGS sequence"/>
</dbReference>
<dbReference type="GO" id="GO:0010506">
    <property type="term" value="P:regulation of autophagy"/>
    <property type="evidence" value="ECO:0007669"/>
    <property type="project" value="TreeGrafter"/>
</dbReference>
<sequence length="193" mass="21559">MNLGQLPHQRFLDTPGRAHTHFLRRGASLKQVPALLHSQGYRRNTKPTVRLIKGGIQKQRMKPRRLLLSVDLLPTIRETQEEVTPVSGSNHGSQSMEDYVDSIKELAQPSLFAGCGPVRVQRTQRPRLFAKHTAAAPTPRRAVRVRRPRAAACLDDVTLKFGSTADPVDWLFAQTQSEAPTQRENVSAVLCLL</sequence>
<reference evidence="1" key="1">
    <citation type="submission" date="2021-01" db="EMBL/GenBank/DDBJ databases">
        <authorList>
            <person name="Zahm M."/>
            <person name="Roques C."/>
            <person name="Cabau C."/>
            <person name="Klopp C."/>
            <person name="Donnadieu C."/>
            <person name="Jouanno E."/>
            <person name="Lampietro C."/>
            <person name="Louis A."/>
            <person name="Herpin A."/>
            <person name="Echchiki A."/>
            <person name="Berthelot C."/>
            <person name="Parey E."/>
            <person name="Roest-Crollius H."/>
            <person name="Braasch I."/>
            <person name="Postlethwait J."/>
            <person name="Bobe J."/>
            <person name="Montfort J."/>
            <person name="Bouchez O."/>
            <person name="Begum T."/>
            <person name="Mejri S."/>
            <person name="Adams A."/>
            <person name="Chen W.-J."/>
            <person name="Guiguen Y."/>
        </authorList>
    </citation>
    <scope>NUCLEOTIDE SEQUENCE</scope>
    <source>
        <tissue evidence="1">Blood</tissue>
    </source>
</reference>
<keyword evidence="2" id="KW-1185">Reference proteome</keyword>
<dbReference type="InterPro" id="IPR020133">
    <property type="entry name" value="DEPP"/>
</dbReference>
<gene>
    <name evidence="1" type="ORF">AGOR_G00114310</name>
</gene>
<protein>
    <submittedName>
        <fullName evidence="1">Uncharacterized protein</fullName>
    </submittedName>
</protein>